<keyword evidence="4 7" id="KW-0560">Oxidoreductase</keyword>
<evidence type="ECO:0000313" key="12">
    <source>
        <dbReference type="EMBL" id="KRL10008.1"/>
    </source>
</evidence>
<dbReference type="PATRIC" id="fig|1423792.3.peg.1073"/>
<dbReference type="GO" id="GO:0006089">
    <property type="term" value="P:lactate metabolic process"/>
    <property type="evidence" value="ECO:0007669"/>
    <property type="project" value="TreeGrafter"/>
</dbReference>
<keyword evidence="5 7" id="KW-0520">NAD</keyword>
<feature type="binding site" evidence="7">
    <location>
        <position position="83"/>
    </location>
    <ligand>
        <name>substrate</name>
    </ligand>
</feature>
<dbReference type="PRINTS" id="PR00086">
    <property type="entry name" value="LLDHDRGNASE"/>
</dbReference>
<evidence type="ECO:0000256" key="8">
    <source>
        <dbReference type="PIRSR" id="PIRSR000102-1"/>
    </source>
</evidence>
<evidence type="ECO:0000256" key="6">
    <source>
        <dbReference type="ARBA" id="ARBA00049258"/>
    </source>
</evidence>
<evidence type="ECO:0000256" key="9">
    <source>
        <dbReference type="PIRSR" id="PIRSR000102-3"/>
    </source>
</evidence>
<dbReference type="AlphaFoldDB" id="A0A0R1N274"/>
<dbReference type="EMBL" id="AZEC01000016">
    <property type="protein sequence ID" value="KRL10008.1"/>
    <property type="molecule type" value="Genomic_DNA"/>
</dbReference>
<dbReference type="InterPro" id="IPR036291">
    <property type="entry name" value="NAD(P)-bd_dom_sf"/>
</dbReference>
<comment type="caution">
    <text evidence="12">The sequence shown here is derived from an EMBL/GenBank/DDBJ whole genome shotgun (WGS) entry which is preliminary data.</text>
</comment>
<feature type="domain" description="Lactate/malate dehydrogenase N-terminal" evidence="10">
    <location>
        <begin position="6"/>
        <end position="143"/>
    </location>
</feature>
<dbReference type="RefSeq" id="WP_057822194.1">
    <property type="nucleotide sequence ID" value="NZ_AZEC01000016.1"/>
</dbReference>
<feature type="binding site" evidence="9">
    <location>
        <position position="96"/>
    </location>
    <ligand>
        <name>NAD(+)</name>
        <dbReference type="ChEBI" id="CHEBI:57540"/>
    </ligand>
</feature>
<dbReference type="Pfam" id="PF02866">
    <property type="entry name" value="Ldh_1_C"/>
    <property type="match status" value="1"/>
</dbReference>
<dbReference type="GO" id="GO:0006096">
    <property type="term" value="P:glycolytic process"/>
    <property type="evidence" value="ECO:0007669"/>
    <property type="project" value="UniProtKB-UniRule"/>
</dbReference>
<dbReference type="GO" id="GO:0005737">
    <property type="term" value="C:cytoplasm"/>
    <property type="evidence" value="ECO:0007669"/>
    <property type="project" value="UniProtKB-SubCell"/>
</dbReference>
<evidence type="ECO:0000313" key="13">
    <source>
        <dbReference type="Proteomes" id="UP000051330"/>
    </source>
</evidence>
<evidence type="ECO:0000256" key="4">
    <source>
        <dbReference type="ARBA" id="ARBA00023002"/>
    </source>
</evidence>
<protein>
    <recommendedName>
        <fullName evidence="3 7">L-lactate dehydrogenase</fullName>
        <shortName evidence="7">L-LDH</shortName>
        <ecNumber evidence="3 7">1.1.1.27</ecNumber>
    </recommendedName>
</protein>
<evidence type="ECO:0000259" key="10">
    <source>
        <dbReference type="Pfam" id="PF00056"/>
    </source>
</evidence>
<accession>A0A0R1N274</accession>
<dbReference type="InterPro" id="IPR022383">
    <property type="entry name" value="Lactate/malate_DH_C"/>
</dbReference>
<sequence>MPKLANIILIGDGAIGSSFAFNCLTSGVGQSLGIIDINMQRVQGDVEDLNDALPYAAQKNIYAANYHDCQYADLIVITAGIAQRPGQTRLELLKKNAQIMTDIANQIMASGFHGIILIASNPVDILTELVLRITGLPRNQVLGTGTALDSARLRSEIGQRFNIDARAVHGYILGEHGDSEFPAWDYTTIGGKPIQDWLPAEREEETLDEIANTVKTAAYSIIDKKGATFYGIAASLTRITAAILGDERSAFAMSVHLDGEYGLHDVSIGVPVIIGETGMDRIIELDLNKQDMQRLSDSATILKKNLQEVLDSTETK</sequence>
<dbReference type="InterPro" id="IPR015955">
    <property type="entry name" value="Lactate_DH/Glyco_Ohase_4_C"/>
</dbReference>
<dbReference type="NCBIfam" id="NF000824">
    <property type="entry name" value="PRK00066.1"/>
    <property type="match status" value="1"/>
</dbReference>
<dbReference type="STRING" id="1423792.FD09_GL001051"/>
<comment type="subcellular location">
    <subcellularLocation>
        <location evidence="7">Cytoplasm</location>
    </subcellularLocation>
</comment>
<comment type="pathway">
    <text evidence="1 7">Fermentation; pyruvate fermentation to lactate; (S)-lactate from pyruvate: step 1/1.</text>
</comment>
<evidence type="ECO:0000256" key="5">
    <source>
        <dbReference type="ARBA" id="ARBA00023027"/>
    </source>
</evidence>
<feature type="binding site" evidence="7">
    <location>
        <begin position="149"/>
        <end position="152"/>
    </location>
    <ligand>
        <name>substrate</name>
    </ligand>
</feature>
<keyword evidence="7" id="KW-0963">Cytoplasm</keyword>
<keyword evidence="13" id="KW-1185">Reference proteome</keyword>
<feature type="binding site" evidence="7">
    <location>
        <position position="144"/>
    </location>
    <ligand>
        <name>NAD(+)</name>
        <dbReference type="ChEBI" id="CHEBI:57540"/>
    </ligand>
</feature>
<dbReference type="InterPro" id="IPR018177">
    <property type="entry name" value="L-lactate_DH_AS"/>
</dbReference>
<dbReference type="NCBIfam" id="TIGR01771">
    <property type="entry name" value="L-LDH-NAD"/>
    <property type="match status" value="1"/>
</dbReference>
<feature type="binding site" evidence="7">
    <location>
        <position position="169"/>
    </location>
    <ligand>
        <name>beta-D-fructose 1,6-bisphosphate</name>
        <dbReference type="ChEBI" id="CHEBI:32966"/>
        <note>allosteric activator</note>
    </ligand>
</feature>
<dbReference type="SUPFAM" id="SSF51735">
    <property type="entry name" value="NAD(P)-binding Rossmann-fold domains"/>
    <property type="match status" value="1"/>
</dbReference>
<feature type="binding site" evidence="7">
    <location>
        <position position="41"/>
    </location>
    <ligand>
        <name>NAD(+)</name>
        <dbReference type="ChEBI" id="CHEBI:57540"/>
    </ligand>
</feature>
<comment type="catalytic activity">
    <reaction evidence="6 7">
        <text>(S)-lactate + NAD(+) = pyruvate + NADH + H(+)</text>
        <dbReference type="Rhea" id="RHEA:23444"/>
        <dbReference type="ChEBI" id="CHEBI:15361"/>
        <dbReference type="ChEBI" id="CHEBI:15378"/>
        <dbReference type="ChEBI" id="CHEBI:16651"/>
        <dbReference type="ChEBI" id="CHEBI:57540"/>
        <dbReference type="ChEBI" id="CHEBI:57945"/>
        <dbReference type="EC" id="1.1.1.27"/>
    </reaction>
</comment>
<evidence type="ECO:0000256" key="1">
    <source>
        <dbReference type="ARBA" id="ARBA00004843"/>
    </source>
</evidence>
<dbReference type="InterPro" id="IPR011304">
    <property type="entry name" value="L-lactate_DH"/>
</dbReference>
<dbReference type="HAMAP" id="MF_00488">
    <property type="entry name" value="Lactate_dehydrog"/>
    <property type="match status" value="1"/>
</dbReference>
<dbReference type="Gene3D" id="3.40.50.720">
    <property type="entry name" value="NAD(P)-binding Rossmann-like Domain"/>
    <property type="match status" value="1"/>
</dbReference>
<comment type="subunit">
    <text evidence="7">Homotetramer.</text>
</comment>
<reference evidence="12 13" key="1">
    <citation type="journal article" date="2015" name="Genome Announc.">
        <title>Expanding the biotechnology potential of lactobacilli through comparative genomics of 213 strains and associated genera.</title>
        <authorList>
            <person name="Sun Z."/>
            <person name="Harris H.M."/>
            <person name="McCann A."/>
            <person name="Guo C."/>
            <person name="Argimon S."/>
            <person name="Zhang W."/>
            <person name="Yang X."/>
            <person name="Jeffery I.B."/>
            <person name="Cooney J.C."/>
            <person name="Kagawa T.F."/>
            <person name="Liu W."/>
            <person name="Song Y."/>
            <person name="Salvetti E."/>
            <person name="Wrobel A."/>
            <person name="Rasinkangas P."/>
            <person name="Parkhill J."/>
            <person name="Rea M.C."/>
            <person name="O'Sullivan O."/>
            <person name="Ritari J."/>
            <person name="Douillard F.P."/>
            <person name="Paul Ross R."/>
            <person name="Yang R."/>
            <person name="Briner A.E."/>
            <person name="Felis G.E."/>
            <person name="de Vos W.M."/>
            <person name="Barrangou R."/>
            <person name="Klaenhammer T.R."/>
            <person name="Caufield P.W."/>
            <person name="Cui Y."/>
            <person name="Zhang H."/>
            <person name="O'Toole P.W."/>
        </authorList>
    </citation>
    <scope>NUCLEOTIDE SEQUENCE [LARGE SCALE GENOMIC DNA]</scope>
    <source>
        <strain evidence="12 13">DSM 12744</strain>
    </source>
</reference>
<feature type="modified residue" description="Phosphotyrosine" evidence="7">
    <location>
        <position position="219"/>
    </location>
</feature>
<dbReference type="Gene3D" id="3.90.110.10">
    <property type="entry name" value="Lactate dehydrogenase/glycoside hydrolase, family 4, C-terminal"/>
    <property type="match status" value="1"/>
</dbReference>
<feature type="domain" description="Lactate/malate dehydrogenase C-terminal" evidence="11">
    <location>
        <begin position="146"/>
        <end position="311"/>
    </location>
</feature>
<feature type="active site" description="Proton acceptor" evidence="7 8">
    <location>
        <position position="176"/>
    </location>
</feature>
<organism evidence="12 13">
    <name type="scientific">Schleiferilactobacillus perolens DSM 12744</name>
    <dbReference type="NCBI Taxonomy" id="1423792"/>
    <lineage>
        <taxon>Bacteria</taxon>
        <taxon>Bacillati</taxon>
        <taxon>Bacillota</taxon>
        <taxon>Bacilli</taxon>
        <taxon>Lactobacillales</taxon>
        <taxon>Lactobacillaceae</taxon>
        <taxon>Schleiferilactobacillus</taxon>
    </lineage>
</organism>
<keyword evidence="7" id="KW-0597">Phosphoprotein</keyword>
<evidence type="ECO:0000259" key="11">
    <source>
        <dbReference type="Pfam" id="PF02866"/>
    </source>
</evidence>
<comment type="function">
    <text evidence="7">Catalyzes the conversion of lactate to pyruvate.</text>
</comment>
<name>A0A0R1N274_9LACO</name>
<comment type="activity regulation">
    <text evidence="7">Allosterically activated by fructose 1,6-bisphosphate (FBP).</text>
</comment>
<comment type="caution">
    <text evidence="7">Lacks conserved residue(s) required for the propagation of feature annotation.</text>
</comment>
<feature type="binding site" evidence="7">
    <location>
        <position position="228"/>
    </location>
    <ligand>
        <name>substrate</name>
    </ligand>
</feature>
<dbReference type="InterPro" id="IPR001557">
    <property type="entry name" value="L-lactate/malate_DH"/>
</dbReference>
<dbReference type="UniPathway" id="UPA00554">
    <property type="reaction ID" value="UER00611"/>
</dbReference>
<dbReference type="OrthoDB" id="9802969at2"/>
<dbReference type="PIRSF" id="PIRSF000102">
    <property type="entry name" value="Lac_mal_DH"/>
    <property type="match status" value="1"/>
</dbReference>
<comment type="similarity">
    <text evidence="2 7">Belongs to the LDH/MDH superfamily. LDH family.</text>
</comment>
<feature type="binding site" evidence="7">
    <location>
        <begin position="121"/>
        <end position="124"/>
    </location>
    <ligand>
        <name>substrate</name>
    </ligand>
</feature>
<dbReference type="PROSITE" id="PS00064">
    <property type="entry name" value="L_LDH"/>
    <property type="match status" value="1"/>
</dbReference>
<dbReference type="PANTHER" id="PTHR43128:SF16">
    <property type="entry name" value="L-LACTATE DEHYDROGENASE"/>
    <property type="match status" value="1"/>
</dbReference>
<dbReference type="InterPro" id="IPR001236">
    <property type="entry name" value="Lactate/malate_DH_N"/>
</dbReference>
<feature type="binding site" evidence="7 9">
    <location>
        <position position="36"/>
    </location>
    <ligand>
        <name>NAD(+)</name>
        <dbReference type="ChEBI" id="CHEBI:57540"/>
    </ligand>
</feature>
<keyword evidence="7" id="KW-0021">Allosteric enzyme</keyword>
<feature type="binding site" evidence="7">
    <location>
        <position position="66"/>
    </location>
    <ligand>
        <name>NAD(+)</name>
        <dbReference type="ChEBI" id="CHEBI:57540"/>
    </ligand>
</feature>
<dbReference type="CDD" id="cd05291">
    <property type="entry name" value="HicDH_like"/>
    <property type="match status" value="1"/>
</dbReference>
<dbReference type="Pfam" id="PF00056">
    <property type="entry name" value="Ldh_1_N"/>
    <property type="match status" value="1"/>
</dbReference>
<feature type="binding site" evidence="7">
    <location>
        <position position="154"/>
    </location>
    <ligand>
        <name>beta-D-fructose 1,6-bisphosphate</name>
        <dbReference type="ChEBI" id="CHEBI:32966"/>
        <note>allosteric activator</note>
    </ligand>
</feature>
<feature type="binding site" evidence="7">
    <location>
        <position position="89"/>
    </location>
    <ligand>
        <name>substrate</name>
    </ligand>
</feature>
<dbReference type="SUPFAM" id="SSF56327">
    <property type="entry name" value="LDH C-terminal domain-like"/>
    <property type="match status" value="1"/>
</dbReference>
<feature type="binding site" evidence="9">
    <location>
        <begin position="11"/>
        <end position="16"/>
    </location>
    <ligand>
        <name>NAD(+)</name>
        <dbReference type="ChEBI" id="CHEBI:57540"/>
    </ligand>
</feature>
<feature type="binding site" evidence="7">
    <location>
        <begin position="119"/>
        <end position="121"/>
    </location>
    <ligand>
        <name>NAD(+)</name>
        <dbReference type="ChEBI" id="CHEBI:57540"/>
    </ligand>
</feature>
<evidence type="ECO:0000256" key="7">
    <source>
        <dbReference type="HAMAP-Rule" id="MF_00488"/>
    </source>
</evidence>
<dbReference type="Proteomes" id="UP000051330">
    <property type="component" value="Unassembled WGS sequence"/>
</dbReference>
<evidence type="ECO:0000256" key="3">
    <source>
        <dbReference type="ARBA" id="ARBA00012967"/>
    </source>
</evidence>
<dbReference type="GO" id="GO:0004459">
    <property type="term" value="F:L-lactate dehydrogenase (NAD+) activity"/>
    <property type="evidence" value="ECO:0007669"/>
    <property type="project" value="UniProtKB-UniRule"/>
</dbReference>
<evidence type="ECO:0000256" key="2">
    <source>
        <dbReference type="ARBA" id="ARBA00006054"/>
    </source>
</evidence>
<gene>
    <name evidence="7" type="primary">ldh</name>
    <name evidence="12" type="ORF">FD09_GL001051</name>
</gene>
<proteinExistence type="inferred from homology"/>
<dbReference type="PANTHER" id="PTHR43128">
    <property type="entry name" value="L-2-HYDROXYCARBOXYLATE DEHYDROGENASE (NAD(P)(+))"/>
    <property type="match status" value="1"/>
</dbReference>
<dbReference type="EC" id="1.1.1.27" evidence="3 7"/>